<feature type="domain" description="CMP/dCMP-type deaminase" evidence="2">
    <location>
        <begin position="43"/>
        <end position="154"/>
    </location>
</feature>
<dbReference type="PROSITE" id="PS51747">
    <property type="entry name" value="CYT_DCMP_DEAMINASES_2"/>
    <property type="match status" value="1"/>
</dbReference>
<dbReference type="PANTHER" id="PTHR11079:SF179">
    <property type="entry name" value="TRNA(ADENINE(34)) DEAMINASE, CHLOROPLASTIC"/>
    <property type="match status" value="1"/>
</dbReference>
<gene>
    <name evidence="3" type="ORF">C493_06477</name>
</gene>
<dbReference type="CDD" id="cd01285">
    <property type="entry name" value="nucleoside_deaminase"/>
    <property type="match status" value="1"/>
</dbReference>
<dbReference type="Proteomes" id="UP000011602">
    <property type="component" value="Unassembled WGS sequence"/>
</dbReference>
<evidence type="ECO:0000313" key="3">
    <source>
        <dbReference type="EMBL" id="ELY58628.1"/>
    </source>
</evidence>
<dbReference type="EMBL" id="AOHZ01000034">
    <property type="protein sequence ID" value="ELY58628.1"/>
    <property type="molecule type" value="Genomic_DNA"/>
</dbReference>
<protein>
    <submittedName>
        <fullName evidence="3">CMP/dCMP deaminase zinc-binding protein</fullName>
    </submittedName>
</protein>
<dbReference type="InterPro" id="IPR002125">
    <property type="entry name" value="CMP_dCMP_dom"/>
</dbReference>
<feature type="region of interest" description="Disordered" evidence="1">
    <location>
        <begin position="1"/>
        <end position="43"/>
    </location>
</feature>
<dbReference type="Gene3D" id="3.40.140.10">
    <property type="entry name" value="Cytidine Deaminase, domain 2"/>
    <property type="match status" value="1"/>
</dbReference>
<dbReference type="InterPro" id="IPR016193">
    <property type="entry name" value="Cytidine_deaminase-like"/>
</dbReference>
<evidence type="ECO:0000259" key="2">
    <source>
        <dbReference type="PROSITE" id="PS51747"/>
    </source>
</evidence>
<proteinExistence type="predicted"/>
<dbReference type="STRING" id="1227499.C493_06477"/>
<accession>L9XDD6</accession>
<dbReference type="SUPFAM" id="SSF53927">
    <property type="entry name" value="Cytidine deaminase-like"/>
    <property type="match status" value="1"/>
</dbReference>
<evidence type="ECO:0000256" key="1">
    <source>
        <dbReference type="SAM" id="MobiDB-lite"/>
    </source>
</evidence>
<organism evidence="3 4">
    <name type="scientific">Natronolimnohabitans innermongolicus JCM 12255</name>
    <dbReference type="NCBI Taxonomy" id="1227499"/>
    <lineage>
        <taxon>Archaea</taxon>
        <taxon>Methanobacteriati</taxon>
        <taxon>Methanobacteriota</taxon>
        <taxon>Stenosarchaea group</taxon>
        <taxon>Halobacteria</taxon>
        <taxon>Halobacteriales</taxon>
        <taxon>Natrialbaceae</taxon>
        <taxon>Natronolimnohabitans</taxon>
    </lineage>
</organism>
<reference evidence="3 4" key="1">
    <citation type="journal article" date="2014" name="PLoS Genet.">
        <title>Phylogenetically driven sequencing of extremely halophilic archaea reveals strategies for static and dynamic osmo-response.</title>
        <authorList>
            <person name="Becker E.A."/>
            <person name="Seitzer P.M."/>
            <person name="Tritt A."/>
            <person name="Larsen D."/>
            <person name="Krusor M."/>
            <person name="Yao A.I."/>
            <person name="Wu D."/>
            <person name="Madern D."/>
            <person name="Eisen J.A."/>
            <person name="Darling A.E."/>
            <person name="Facciotti M.T."/>
        </authorList>
    </citation>
    <scope>NUCLEOTIDE SEQUENCE [LARGE SCALE GENOMIC DNA]</scope>
    <source>
        <strain evidence="3 4">JCM 12255</strain>
    </source>
</reference>
<dbReference type="Pfam" id="PF00383">
    <property type="entry name" value="dCMP_cyt_deam_1"/>
    <property type="match status" value="1"/>
</dbReference>
<comment type="caution">
    <text evidence="3">The sequence shown here is derived from an EMBL/GenBank/DDBJ whole genome shotgun (WGS) entry which is preliminary data.</text>
</comment>
<sequence>MRESERVETTTGRDAARSTIAPREPAGPGRNRFGAGDETDGMATDEDYVRDAIDISRLAVEHGNTPFGSLLVVDDSVVRTAENTTRTDDDIAAHPEFKLARWAASELEASERESCVMYTSTEPCPMCASAIVYAGLGRVVYSVSVDSLAALREDSVIEIPCEEVIERSGGSTTVEGPVLEDEGLTVHEAFY</sequence>
<evidence type="ECO:0000313" key="4">
    <source>
        <dbReference type="Proteomes" id="UP000011602"/>
    </source>
</evidence>
<dbReference type="eggNOG" id="arCOG01488">
    <property type="taxonomic scope" value="Archaea"/>
</dbReference>
<keyword evidence="4" id="KW-1185">Reference proteome</keyword>
<dbReference type="PANTHER" id="PTHR11079">
    <property type="entry name" value="CYTOSINE DEAMINASE FAMILY MEMBER"/>
    <property type="match status" value="1"/>
</dbReference>
<name>L9XDD6_9EURY</name>
<dbReference type="PATRIC" id="fig|1227499.3.peg.1318"/>
<dbReference type="GO" id="GO:0003824">
    <property type="term" value="F:catalytic activity"/>
    <property type="evidence" value="ECO:0007669"/>
    <property type="project" value="InterPro"/>
</dbReference>
<dbReference type="AlphaFoldDB" id="L9XDD6"/>